<proteinExistence type="inferred from homology"/>
<keyword evidence="3" id="KW-0786">Thiamine pyrophosphate</keyword>
<dbReference type="Proteomes" id="UP001550850">
    <property type="component" value="Unassembled WGS sequence"/>
</dbReference>
<evidence type="ECO:0000313" key="5">
    <source>
        <dbReference type="EMBL" id="MEU3557324.1"/>
    </source>
</evidence>
<reference evidence="5 6" key="1">
    <citation type="submission" date="2024-06" db="EMBL/GenBank/DDBJ databases">
        <title>The Natural Products Discovery Center: Release of the First 8490 Sequenced Strains for Exploring Actinobacteria Biosynthetic Diversity.</title>
        <authorList>
            <person name="Kalkreuter E."/>
            <person name="Kautsar S.A."/>
            <person name="Yang D."/>
            <person name="Bader C.D."/>
            <person name="Teijaro C.N."/>
            <person name="Fluegel L."/>
            <person name="Davis C.M."/>
            <person name="Simpson J.R."/>
            <person name="Lauterbach L."/>
            <person name="Steele A.D."/>
            <person name="Gui C."/>
            <person name="Meng S."/>
            <person name="Li G."/>
            <person name="Viehrig K."/>
            <person name="Ye F."/>
            <person name="Su P."/>
            <person name="Kiefer A.F."/>
            <person name="Nichols A."/>
            <person name="Cepeda A.J."/>
            <person name="Yan W."/>
            <person name="Fan B."/>
            <person name="Jiang Y."/>
            <person name="Adhikari A."/>
            <person name="Zheng C.-J."/>
            <person name="Schuster L."/>
            <person name="Cowan T.M."/>
            <person name="Smanski M.J."/>
            <person name="Chevrette M.G."/>
            <person name="De Carvalho L.P.S."/>
            <person name="Shen B."/>
        </authorList>
    </citation>
    <scope>NUCLEOTIDE SEQUENCE [LARGE SCALE GENOMIC DNA]</scope>
    <source>
        <strain evidence="5 6">NPDC038104</strain>
    </source>
</reference>
<evidence type="ECO:0000256" key="1">
    <source>
        <dbReference type="ARBA" id="ARBA00001964"/>
    </source>
</evidence>
<accession>A0ABV2YNN8</accession>
<name>A0ABV2YNN8_9ACTN</name>
<dbReference type="PANTHER" id="PTHR47514:SF1">
    <property type="entry name" value="TRANSKETOLASE N-TERMINAL SECTION-RELATED"/>
    <property type="match status" value="1"/>
</dbReference>
<evidence type="ECO:0000313" key="6">
    <source>
        <dbReference type="Proteomes" id="UP001550850"/>
    </source>
</evidence>
<evidence type="ECO:0000256" key="3">
    <source>
        <dbReference type="ARBA" id="ARBA00023052"/>
    </source>
</evidence>
<gene>
    <name evidence="5" type="ORF">AB0E65_24370</name>
</gene>
<evidence type="ECO:0000259" key="4">
    <source>
        <dbReference type="Pfam" id="PF00456"/>
    </source>
</evidence>
<keyword evidence="6" id="KW-1185">Reference proteome</keyword>
<sequence length="235" mass="24826">MTATTTRHNGDAYADLPRLMALMTGDEKHGPAATSTLDVLWVLYDRVLRVSPERARDPERDRFLLSKGHGPMAYYAVLAAKGFLPVDLLSGFGSYDSPLGHHPDRTLLPGVEIGSGSLGHGLPIAVGEALGLRAQGLTGPAVWVLTGDAELDEGSNHEALAFAGPAGLDRLHAVVVDNSSATHARPGGIAARFEVAGWSVATADGHDHEALYEAFTRPHPGRPHAVVARVRSKNA</sequence>
<feature type="domain" description="Transketolase N-terminal" evidence="4">
    <location>
        <begin position="29"/>
        <end position="217"/>
    </location>
</feature>
<dbReference type="InterPro" id="IPR029061">
    <property type="entry name" value="THDP-binding"/>
</dbReference>
<dbReference type="RefSeq" id="WP_108955686.1">
    <property type="nucleotide sequence ID" value="NZ_BEVZ01000006.1"/>
</dbReference>
<protein>
    <submittedName>
        <fullName evidence="5">Transketolase</fullName>
    </submittedName>
</protein>
<comment type="similarity">
    <text evidence="2">Belongs to the transketolase family.</text>
</comment>
<dbReference type="SUPFAM" id="SSF52518">
    <property type="entry name" value="Thiamin diphosphate-binding fold (THDP-binding)"/>
    <property type="match status" value="1"/>
</dbReference>
<dbReference type="Gene3D" id="3.40.50.970">
    <property type="match status" value="1"/>
</dbReference>
<dbReference type="InterPro" id="IPR005474">
    <property type="entry name" value="Transketolase_N"/>
</dbReference>
<evidence type="ECO:0000256" key="2">
    <source>
        <dbReference type="ARBA" id="ARBA00007131"/>
    </source>
</evidence>
<comment type="caution">
    <text evidence="5">The sequence shown here is derived from an EMBL/GenBank/DDBJ whole genome shotgun (WGS) entry which is preliminary data.</text>
</comment>
<dbReference type="PANTHER" id="PTHR47514">
    <property type="entry name" value="TRANSKETOLASE N-TERMINAL SECTION-RELATED"/>
    <property type="match status" value="1"/>
</dbReference>
<dbReference type="Pfam" id="PF00456">
    <property type="entry name" value="Transketolase_N"/>
    <property type="match status" value="1"/>
</dbReference>
<dbReference type="EMBL" id="JBEZUR010000054">
    <property type="protein sequence ID" value="MEU3557324.1"/>
    <property type="molecule type" value="Genomic_DNA"/>
</dbReference>
<comment type="cofactor">
    <cofactor evidence="1">
        <name>thiamine diphosphate</name>
        <dbReference type="ChEBI" id="CHEBI:58937"/>
    </cofactor>
</comment>
<organism evidence="5 6">
    <name type="scientific">Streptomyces fragilis</name>
    <dbReference type="NCBI Taxonomy" id="67301"/>
    <lineage>
        <taxon>Bacteria</taxon>
        <taxon>Bacillati</taxon>
        <taxon>Actinomycetota</taxon>
        <taxon>Actinomycetes</taxon>
        <taxon>Kitasatosporales</taxon>
        <taxon>Streptomycetaceae</taxon>
        <taxon>Streptomyces</taxon>
    </lineage>
</organism>